<comment type="caution">
    <text evidence="1">The sequence shown here is derived from an EMBL/GenBank/DDBJ whole genome shotgun (WGS) entry which is preliminary data.</text>
</comment>
<reference evidence="1" key="1">
    <citation type="journal article" date="2022" name="bioRxiv">
        <title>Sequencing and chromosome-scale assembly of the giantPleurodeles waltlgenome.</title>
        <authorList>
            <person name="Brown T."/>
            <person name="Elewa A."/>
            <person name="Iarovenko S."/>
            <person name="Subramanian E."/>
            <person name="Araus A.J."/>
            <person name="Petzold A."/>
            <person name="Susuki M."/>
            <person name="Suzuki K.-i.T."/>
            <person name="Hayashi T."/>
            <person name="Toyoda A."/>
            <person name="Oliveira C."/>
            <person name="Osipova E."/>
            <person name="Leigh N.D."/>
            <person name="Simon A."/>
            <person name="Yun M.H."/>
        </authorList>
    </citation>
    <scope>NUCLEOTIDE SEQUENCE</scope>
    <source>
        <strain evidence="1">20211129_DDA</strain>
        <tissue evidence="1">Liver</tissue>
    </source>
</reference>
<keyword evidence="2" id="KW-1185">Reference proteome</keyword>
<evidence type="ECO:0000313" key="2">
    <source>
        <dbReference type="Proteomes" id="UP001066276"/>
    </source>
</evidence>
<organism evidence="1 2">
    <name type="scientific">Pleurodeles waltl</name>
    <name type="common">Iberian ribbed newt</name>
    <dbReference type="NCBI Taxonomy" id="8319"/>
    <lineage>
        <taxon>Eukaryota</taxon>
        <taxon>Metazoa</taxon>
        <taxon>Chordata</taxon>
        <taxon>Craniata</taxon>
        <taxon>Vertebrata</taxon>
        <taxon>Euteleostomi</taxon>
        <taxon>Amphibia</taxon>
        <taxon>Batrachia</taxon>
        <taxon>Caudata</taxon>
        <taxon>Salamandroidea</taxon>
        <taxon>Salamandridae</taxon>
        <taxon>Pleurodelinae</taxon>
        <taxon>Pleurodeles</taxon>
    </lineage>
</organism>
<dbReference type="AlphaFoldDB" id="A0AAV7RXF4"/>
<proteinExistence type="predicted"/>
<dbReference type="Proteomes" id="UP001066276">
    <property type="component" value="Chromosome 5"/>
</dbReference>
<sequence length="161" mass="17795">MKPQRHQFPSNGLGVPSGVIETMTPLSSLSPDADLLSLSAVWPFHLQLLGGFYSTQSLTVSKQLHRAMPRPRCLYYRDSPAPGETLILPLFCGRTPQRRGTQAEMPSRHCCSPGNRTHTAGASWSERLKSRRARWSVTLHVFFLCRAGPPGTSIRRALDGA</sequence>
<evidence type="ECO:0000313" key="1">
    <source>
        <dbReference type="EMBL" id="KAJ1156311.1"/>
    </source>
</evidence>
<protein>
    <submittedName>
        <fullName evidence="1">Uncharacterized protein</fullName>
    </submittedName>
</protein>
<accession>A0AAV7RXF4</accession>
<gene>
    <name evidence="1" type="ORF">NDU88_009035</name>
</gene>
<name>A0AAV7RXF4_PLEWA</name>
<dbReference type="EMBL" id="JANPWB010000009">
    <property type="protein sequence ID" value="KAJ1156311.1"/>
    <property type="molecule type" value="Genomic_DNA"/>
</dbReference>